<dbReference type="AlphaFoldDB" id="A0A016UV03"/>
<evidence type="ECO:0000313" key="1">
    <source>
        <dbReference type="EMBL" id="EYC18617.1"/>
    </source>
</evidence>
<protein>
    <submittedName>
        <fullName evidence="1">Uncharacterized protein</fullName>
    </submittedName>
</protein>
<evidence type="ECO:0000313" key="2">
    <source>
        <dbReference type="Proteomes" id="UP000024635"/>
    </source>
</evidence>
<keyword evidence="2" id="KW-1185">Reference proteome</keyword>
<accession>A0A016UV03</accession>
<name>A0A016UV03_9BILA</name>
<dbReference type="EMBL" id="JARK01001363">
    <property type="protein sequence ID" value="EYC18617.1"/>
    <property type="molecule type" value="Genomic_DNA"/>
</dbReference>
<dbReference type="OrthoDB" id="407509at2759"/>
<proteinExistence type="predicted"/>
<gene>
    <name evidence="1" type="primary">Acey_s0027.g1614</name>
    <name evidence="1" type="ORF">Y032_0027g1614</name>
</gene>
<comment type="caution">
    <text evidence="1">The sequence shown here is derived from an EMBL/GenBank/DDBJ whole genome shotgun (WGS) entry which is preliminary data.</text>
</comment>
<sequence>MKYSKLKAELFDTTVMSGLCYGSRTRALTKALEKQLKTAHLSIERHLVGFTLHRQSIQGLHNANIRPLSKVADALEYANKPKHRWAGHMMRRSDGRWSRAVMEWYHRGEERSLDRPPTRWSDTLPFL</sequence>
<organism evidence="1 2">
    <name type="scientific">Ancylostoma ceylanicum</name>
    <dbReference type="NCBI Taxonomy" id="53326"/>
    <lineage>
        <taxon>Eukaryota</taxon>
        <taxon>Metazoa</taxon>
        <taxon>Ecdysozoa</taxon>
        <taxon>Nematoda</taxon>
        <taxon>Chromadorea</taxon>
        <taxon>Rhabditida</taxon>
        <taxon>Rhabditina</taxon>
        <taxon>Rhabditomorpha</taxon>
        <taxon>Strongyloidea</taxon>
        <taxon>Ancylostomatidae</taxon>
        <taxon>Ancylostomatinae</taxon>
        <taxon>Ancylostoma</taxon>
    </lineage>
</organism>
<dbReference type="Proteomes" id="UP000024635">
    <property type="component" value="Unassembled WGS sequence"/>
</dbReference>
<reference evidence="2" key="1">
    <citation type="journal article" date="2015" name="Nat. Genet.">
        <title>The genome and transcriptome of the zoonotic hookworm Ancylostoma ceylanicum identify infection-specific gene families.</title>
        <authorList>
            <person name="Schwarz E.M."/>
            <person name="Hu Y."/>
            <person name="Antoshechkin I."/>
            <person name="Miller M.M."/>
            <person name="Sternberg P.W."/>
            <person name="Aroian R.V."/>
        </authorList>
    </citation>
    <scope>NUCLEOTIDE SEQUENCE</scope>
    <source>
        <strain evidence="2">HY135</strain>
    </source>
</reference>